<evidence type="ECO:0000259" key="2">
    <source>
        <dbReference type="PROSITE" id="PS50893"/>
    </source>
</evidence>
<dbReference type="GO" id="GO:0005524">
    <property type="term" value="F:ATP binding"/>
    <property type="evidence" value="ECO:0007669"/>
    <property type="project" value="InterPro"/>
</dbReference>
<dbReference type="InterPro" id="IPR050093">
    <property type="entry name" value="ABC_SmlMolc_Importer"/>
</dbReference>
<dbReference type="RefSeq" id="WP_242008904.1">
    <property type="nucleotide sequence ID" value="NZ_BAPL01000012.1"/>
</dbReference>
<feature type="domain" description="ABC transporter" evidence="2">
    <location>
        <begin position="4"/>
        <end position="247"/>
    </location>
</feature>
<dbReference type="InterPro" id="IPR008995">
    <property type="entry name" value="Mo/tungstate-bd_C_term_dom"/>
</dbReference>
<dbReference type="InterPro" id="IPR003439">
    <property type="entry name" value="ABC_transporter-like_ATP-bd"/>
</dbReference>
<dbReference type="Pfam" id="PF00005">
    <property type="entry name" value="ABC_tran"/>
    <property type="match status" value="1"/>
</dbReference>
<dbReference type="GO" id="GO:0022857">
    <property type="term" value="F:transmembrane transporter activity"/>
    <property type="evidence" value="ECO:0007669"/>
    <property type="project" value="InterPro"/>
</dbReference>
<dbReference type="Proteomes" id="UP000317730">
    <property type="component" value="Unassembled WGS sequence"/>
</dbReference>
<sequence length="382" mass="41103">MSLMHDSPAALALHSFTVLPQAPAITLSLPRRGCIAVLGIAPDCQDIETLTARLTGQATIGRAVMPPQAGRMLVAGEDVTHRPPGSRHVASCGVHAPLFGHLSVLDNILFPLRAQGTLEPHEILRQGHDLLALTGLDHARHLRADTLSPSQAFRAGLARALIQKPEALILNQPFADMAPQTSQQEQAMLDRLRHALGLSILLMTRQRSEALLSADSIAVMDRGALLQNADAPTLLSRPACPAVAVAMDDANVLTGKVLDIEDDIASLRLPSGETVEAMADHALAIDDLACICIPPDRLSVLFPRLGAHAQEETESGDVHCTLVAAHHLGRTIIMRLRSRDGTEITLHRPPVHTMRDLQPGRTGLVAWQARNAIAFPMDEKSR</sequence>
<dbReference type="PANTHER" id="PTHR42781:SF4">
    <property type="entry name" value="SPERMIDINE_PUTRESCINE IMPORT ATP-BINDING PROTEIN POTA"/>
    <property type="match status" value="1"/>
</dbReference>
<dbReference type="PANTHER" id="PTHR42781">
    <property type="entry name" value="SPERMIDINE/PUTRESCINE IMPORT ATP-BINDING PROTEIN POTA"/>
    <property type="match status" value="1"/>
</dbReference>
<dbReference type="Pfam" id="PF08402">
    <property type="entry name" value="TOBE_2"/>
    <property type="match status" value="1"/>
</dbReference>
<protein>
    <recommendedName>
        <fullName evidence="2">ABC transporter domain-containing protein</fullName>
    </recommendedName>
</protein>
<name>A0A4Y3TW58_9PROT</name>
<gene>
    <name evidence="3" type="ORF">APE01nite_15060</name>
</gene>
<dbReference type="SUPFAM" id="SSF50331">
    <property type="entry name" value="MOP-like"/>
    <property type="match status" value="1"/>
</dbReference>
<proteinExistence type="predicted"/>
<comment type="caution">
    <text evidence="3">The sequence shown here is derived from an EMBL/GenBank/DDBJ whole genome shotgun (WGS) entry which is preliminary data.</text>
</comment>
<reference evidence="3 4" key="1">
    <citation type="submission" date="2019-06" db="EMBL/GenBank/DDBJ databases">
        <title>Whole genome shotgun sequence of Acetobacter peroxydans NBRC 13755.</title>
        <authorList>
            <person name="Hosoyama A."/>
            <person name="Uohara A."/>
            <person name="Ohji S."/>
            <person name="Ichikawa N."/>
        </authorList>
    </citation>
    <scope>NUCLEOTIDE SEQUENCE [LARGE SCALE GENOMIC DNA]</scope>
    <source>
        <strain evidence="3 4">NBRC 13755</strain>
    </source>
</reference>
<dbReference type="GO" id="GO:0043190">
    <property type="term" value="C:ATP-binding cassette (ABC) transporter complex"/>
    <property type="evidence" value="ECO:0007669"/>
    <property type="project" value="InterPro"/>
</dbReference>
<dbReference type="InterPro" id="IPR027417">
    <property type="entry name" value="P-loop_NTPase"/>
</dbReference>
<dbReference type="SUPFAM" id="SSF52540">
    <property type="entry name" value="P-loop containing nucleoside triphosphate hydrolases"/>
    <property type="match status" value="1"/>
</dbReference>
<dbReference type="InterPro" id="IPR013611">
    <property type="entry name" value="Transp-assoc_OB_typ2"/>
</dbReference>
<dbReference type="PROSITE" id="PS50893">
    <property type="entry name" value="ABC_TRANSPORTER_2"/>
    <property type="match status" value="1"/>
</dbReference>
<keyword evidence="1" id="KW-0813">Transport</keyword>
<accession>A0A4Y3TW58</accession>
<evidence type="ECO:0000313" key="4">
    <source>
        <dbReference type="Proteomes" id="UP000317730"/>
    </source>
</evidence>
<evidence type="ECO:0000256" key="1">
    <source>
        <dbReference type="ARBA" id="ARBA00022448"/>
    </source>
</evidence>
<dbReference type="GO" id="GO:0016887">
    <property type="term" value="F:ATP hydrolysis activity"/>
    <property type="evidence" value="ECO:0007669"/>
    <property type="project" value="InterPro"/>
</dbReference>
<dbReference type="AlphaFoldDB" id="A0A4Y3TW58"/>
<evidence type="ECO:0000313" key="3">
    <source>
        <dbReference type="EMBL" id="GEB85709.1"/>
    </source>
</evidence>
<dbReference type="EMBL" id="BJMV01000007">
    <property type="protein sequence ID" value="GEB85709.1"/>
    <property type="molecule type" value="Genomic_DNA"/>
</dbReference>
<dbReference type="Gene3D" id="3.40.50.300">
    <property type="entry name" value="P-loop containing nucleotide triphosphate hydrolases"/>
    <property type="match status" value="1"/>
</dbReference>
<organism evidence="3 4">
    <name type="scientific">Acetobacter peroxydans</name>
    <dbReference type="NCBI Taxonomy" id="104098"/>
    <lineage>
        <taxon>Bacteria</taxon>
        <taxon>Pseudomonadati</taxon>
        <taxon>Pseudomonadota</taxon>
        <taxon>Alphaproteobacteria</taxon>
        <taxon>Acetobacterales</taxon>
        <taxon>Acetobacteraceae</taxon>
        <taxon>Acetobacter</taxon>
    </lineage>
</organism>
<keyword evidence="4" id="KW-1185">Reference proteome</keyword>